<evidence type="ECO:0000313" key="2">
    <source>
        <dbReference type="Proteomes" id="UP000019593"/>
    </source>
</evidence>
<protein>
    <submittedName>
        <fullName evidence="1">Uncharacterized protein</fullName>
    </submittedName>
</protein>
<dbReference type="KEGG" id="red:roselon_03180"/>
<dbReference type="HOGENOM" id="CLU_3029582_0_0_5"/>
<dbReference type="EMBL" id="CP004372">
    <property type="protein sequence ID" value="AHM05443.1"/>
    <property type="molecule type" value="Genomic_DNA"/>
</dbReference>
<proteinExistence type="predicted"/>
<accession>W8RVZ4</accession>
<dbReference type="Proteomes" id="UP000019593">
    <property type="component" value="Chromosome"/>
</dbReference>
<name>W8RVZ4_9RHOB</name>
<gene>
    <name evidence="1" type="ORF">roselon_03180</name>
</gene>
<organism evidence="1 2">
    <name type="scientific">Roseicyclus elongatus DSM 19469</name>
    <dbReference type="NCBI Taxonomy" id="1294273"/>
    <lineage>
        <taxon>Bacteria</taxon>
        <taxon>Pseudomonadati</taxon>
        <taxon>Pseudomonadota</taxon>
        <taxon>Alphaproteobacteria</taxon>
        <taxon>Rhodobacterales</taxon>
        <taxon>Roseobacteraceae</taxon>
        <taxon>Roseicyclus</taxon>
    </lineage>
</organism>
<keyword evidence="2" id="KW-1185">Reference proteome</keyword>
<evidence type="ECO:0000313" key="1">
    <source>
        <dbReference type="EMBL" id="AHM05443.1"/>
    </source>
</evidence>
<dbReference type="AlphaFoldDB" id="W8RVZ4"/>
<reference evidence="1 2" key="1">
    <citation type="submission" date="2013-03" db="EMBL/GenBank/DDBJ databases">
        <authorList>
            <person name="Fiebig A."/>
            <person name="Goeker M."/>
            <person name="Klenk H.-P.P."/>
        </authorList>
    </citation>
    <scope>NUCLEOTIDE SEQUENCE [LARGE SCALE GENOMIC DNA]</scope>
    <source>
        <strain evidence="2">DSM 19469</strain>
    </source>
</reference>
<sequence>MTDRHDMTRSTMAQGREPALRPEEVWPLLAEGVPLRLGGLEWWLDRLEGTRDARR</sequence>
<dbReference type="STRING" id="1294273.roselon_03180"/>